<comment type="caution">
    <text evidence="2">The sequence shown here is derived from an EMBL/GenBank/DDBJ whole genome shotgun (WGS) entry which is preliminary data.</text>
</comment>
<accession>A0A1V6Z9A0</accession>
<sequence length="196" mass="21713">MVRFFLVKMIASSQEPGTVFGTKACAKPTRDGSGNIWPPVPARRSSECRPRPRIEDSVKSAAIRLSQKLIGASASSSHRSIEGILQWHQKARTDRQTGVRSYMVYVHSTRESRQGRRKKSGGKIHVDPSMDRLWALDVERIAGRQIACLLSSDTLPYGRPGLVGPEVPANERVYRRTVDIIYVSLVPSSSVGNDGR</sequence>
<evidence type="ECO:0000256" key="1">
    <source>
        <dbReference type="SAM" id="MobiDB-lite"/>
    </source>
</evidence>
<name>A0A1V6Z9A0_PENNA</name>
<keyword evidence="3" id="KW-1185">Reference proteome</keyword>
<gene>
    <name evidence="2" type="ORF">PENNAL_c0001G10815</name>
</gene>
<evidence type="ECO:0000313" key="2">
    <source>
        <dbReference type="EMBL" id="OQE96273.1"/>
    </source>
</evidence>
<feature type="region of interest" description="Disordered" evidence="1">
    <location>
        <begin position="28"/>
        <end position="48"/>
    </location>
</feature>
<proteinExistence type="predicted"/>
<protein>
    <submittedName>
        <fullName evidence="2">Uncharacterized protein</fullName>
    </submittedName>
</protein>
<reference evidence="3" key="1">
    <citation type="journal article" date="2017" name="Nat. Microbiol.">
        <title>Global analysis of biosynthetic gene clusters reveals vast potential of secondary metabolite production in Penicillium species.</title>
        <authorList>
            <person name="Nielsen J.C."/>
            <person name="Grijseels S."/>
            <person name="Prigent S."/>
            <person name="Ji B."/>
            <person name="Dainat J."/>
            <person name="Nielsen K.F."/>
            <person name="Frisvad J.C."/>
            <person name="Workman M."/>
            <person name="Nielsen J."/>
        </authorList>
    </citation>
    <scope>NUCLEOTIDE SEQUENCE [LARGE SCALE GENOMIC DNA]</scope>
    <source>
        <strain evidence="3">IBT 13039</strain>
    </source>
</reference>
<dbReference type="EMBL" id="MOOB01000001">
    <property type="protein sequence ID" value="OQE96273.1"/>
    <property type="molecule type" value="Genomic_DNA"/>
</dbReference>
<dbReference type="Proteomes" id="UP000191691">
    <property type="component" value="Unassembled WGS sequence"/>
</dbReference>
<dbReference type="AlphaFoldDB" id="A0A1V6Z9A0"/>
<evidence type="ECO:0000313" key="3">
    <source>
        <dbReference type="Proteomes" id="UP000191691"/>
    </source>
</evidence>
<organism evidence="2 3">
    <name type="scientific">Penicillium nalgiovense</name>
    <dbReference type="NCBI Taxonomy" id="60175"/>
    <lineage>
        <taxon>Eukaryota</taxon>
        <taxon>Fungi</taxon>
        <taxon>Dikarya</taxon>
        <taxon>Ascomycota</taxon>
        <taxon>Pezizomycotina</taxon>
        <taxon>Eurotiomycetes</taxon>
        <taxon>Eurotiomycetidae</taxon>
        <taxon>Eurotiales</taxon>
        <taxon>Aspergillaceae</taxon>
        <taxon>Penicillium</taxon>
    </lineage>
</organism>